<dbReference type="PANTHER" id="PTHR10516:SF443">
    <property type="entry name" value="FK506-BINDING PROTEIN 59-RELATED"/>
    <property type="match status" value="1"/>
</dbReference>
<keyword evidence="3 5" id="KW-0697">Rotamase</keyword>
<organism evidence="8 9">
    <name type="scientific">Symbiodinium necroappetens</name>
    <dbReference type="NCBI Taxonomy" id="1628268"/>
    <lineage>
        <taxon>Eukaryota</taxon>
        <taxon>Sar</taxon>
        <taxon>Alveolata</taxon>
        <taxon>Dinophyceae</taxon>
        <taxon>Suessiales</taxon>
        <taxon>Symbiodiniaceae</taxon>
        <taxon>Symbiodinium</taxon>
    </lineage>
</organism>
<feature type="non-terminal residue" evidence="8">
    <location>
        <position position="325"/>
    </location>
</feature>
<dbReference type="AlphaFoldDB" id="A0A812MG65"/>
<dbReference type="EC" id="5.2.1.8" evidence="2 5"/>
<evidence type="ECO:0000256" key="3">
    <source>
        <dbReference type="ARBA" id="ARBA00023110"/>
    </source>
</evidence>
<dbReference type="InterPro" id="IPR050689">
    <property type="entry name" value="FKBP-type_PPIase"/>
</dbReference>
<evidence type="ECO:0000313" key="8">
    <source>
        <dbReference type="EMBL" id="CAE7257803.1"/>
    </source>
</evidence>
<dbReference type="InterPro" id="IPR046357">
    <property type="entry name" value="PPIase_dom_sf"/>
</dbReference>
<evidence type="ECO:0000256" key="6">
    <source>
        <dbReference type="SAM" id="MobiDB-lite"/>
    </source>
</evidence>
<sequence length="325" mass="36201">MATGAYPLDELGGGFEDASDDGVDFPLPEGVQKEILSEAPTSEWAKPRRGDEVTVHYTGTLESGEEFDSTRDKEPYTFILGEEEKAVRAWQFGIPTMRKGEVAKFKVAPEFAYGSDGAEKVPPNSTVTYEIELVKWMPRVDLFSDGTIIKTVVLEGSGWKMPRMRDEVFISLKVEKTDGTTVYEEKSLEYVLGSDLLGPWSKAVDRSLVSMKRDEIVTLHFAKTFDCGADPEELTGTLTLHQIYETKDISYKKEKTLLKKQVVEGQGYEMCKDGSSVKLRVEEAMDSSRTAIPSFQPQVLEFVAGEGEVADALELCVADMKKEEK</sequence>
<gene>
    <name evidence="8" type="primary">FKBP65</name>
    <name evidence="8" type="ORF">SNEC2469_LOCUS5747</name>
</gene>
<dbReference type="Pfam" id="PF00254">
    <property type="entry name" value="FKBP_C"/>
    <property type="match status" value="1"/>
</dbReference>
<feature type="domain" description="PPIase FKBP-type" evidence="7">
    <location>
        <begin position="50"/>
        <end position="137"/>
    </location>
</feature>
<comment type="catalytic activity">
    <reaction evidence="1 5">
        <text>[protein]-peptidylproline (omega=180) = [protein]-peptidylproline (omega=0)</text>
        <dbReference type="Rhea" id="RHEA:16237"/>
        <dbReference type="Rhea" id="RHEA-COMP:10747"/>
        <dbReference type="Rhea" id="RHEA-COMP:10748"/>
        <dbReference type="ChEBI" id="CHEBI:83833"/>
        <dbReference type="ChEBI" id="CHEBI:83834"/>
        <dbReference type="EC" id="5.2.1.8"/>
    </reaction>
</comment>
<evidence type="ECO:0000313" key="9">
    <source>
        <dbReference type="Proteomes" id="UP000601435"/>
    </source>
</evidence>
<dbReference type="PANTHER" id="PTHR10516">
    <property type="entry name" value="PEPTIDYL-PROLYL CIS-TRANS ISOMERASE"/>
    <property type="match status" value="1"/>
</dbReference>
<keyword evidence="4 5" id="KW-0413">Isomerase</keyword>
<protein>
    <recommendedName>
        <fullName evidence="2 5">peptidylprolyl isomerase</fullName>
        <ecNumber evidence="2 5">5.2.1.8</ecNumber>
    </recommendedName>
</protein>
<accession>A0A812MG65</accession>
<dbReference type="PROSITE" id="PS50059">
    <property type="entry name" value="FKBP_PPIASE"/>
    <property type="match status" value="1"/>
</dbReference>
<dbReference type="GO" id="GO:0003755">
    <property type="term" value="F:peptidyl-prolyl cis-trans isomerase activity"/>
    <property type="evidence" value="ECO:0007669"/>
    <property type="project" value="UniProtKB-KW"/>
</dbReference>
<evidence type="ECO:0000256" key="1">
    <source>
        <dbReference type="ARBA" id="ARBA00000971"/>
    </source>
</evidence>
<evidence type="ECO:0000259" key="7">
    <source>
        <dbReference type="PROSITE" id="PS50059"/>
    </source>
</evidence>
<evidence type="ECO:0000256" key="4">
    <source>
        <dbReference type="ARBA" id="ARBA00023235"/>
    </source>
</evidence>
<dbReference type="Gene3D" id="3.10.50.40">
    <property type="match status" value="3"/>
</dbReference>
<keyword evidence="9" id="KW-1185">Reference proteome</keyword>
<dbReference type="Proteomes" id="UP000601435">
    <property type="component" value="Unassembled WGS sequence"/>
</dbReference>
<comment type="caution">
    <text evidence="8">The sequence shown here is derived from an EMBL/GenBank/DDBJ whole genome shotgun (WGS) entry which is preliminary data.</text>
</comment>
<dbReference type="SUPFAM" id="SSF54534">
    <property type="entry name" value="FKBP-like"/>
    <property type="match status" value="3"/>
</dbReference>
<dbReference type="InterPro" id="IPR001179">
    <property type="entry name" value="PPIase_FKBP_dom"/>
</dbReference>
<evidence type="ECO:0000256" key="2">
    <source>
        <dbReference type="ARBA" id="ARBA00013194"/>
    </source>
</evidence>
<name>A0A812MG65_9DINO</name>
<dbReference type="OrthoDB" id="1902587at2759"/>
<reference evidence="8" key="1">
    <citation type="submission" date="2021-02" db="EMBL/GenBank/DDBJ databases">
        <authorList>
            <person name="Dougan E. K."/>
            <person name="Rhodes N."/>
            <person name="Thang M."/>
            <person name="Chan C."/>
        </authorList>
    </citation>
    <scope>NUCLEOTIDE SEQUENCE</scope>
</reference>
<dbReference type="EMBL" id="CAJNJA010010458">
    <property type="protein sequence ID" value="CAE7257803.1"/>
    <property type="molecule type" value="Genomic_DNA"/>
</dbReference>
<evidence type="ECO:0000256" key="5">
    <source>
        <dbReference type="PROSITE-ProRule" id="PRU00277"/>
    </source>
</evidence>
<proteinExistence type="predicted"/>
<feature type="region of interest" description="Disordered" evidence="6">
    <location>
        <begin position="1"/>
        <end position="27"/>
    </location>
</feature>